<dbReference type="Gene3D" id="3.40.1440.10">
    <property type="entry name" value="GIY-YIG endonuclease"/>
    <property type="match status" value="1"/>
</dbReference>
<dbReference type="PROSITE" id="PS50164">
    <property type="entry name" value="GIY_YIG"/>
    <property type="match status" value="1"/>
</dbReference>
<comment type="caution">
    <text evidence="2">The sequence shown here is derived from an EMBL/GenBank/DDBJ whole genome shotgun (WGS) entry which is preliminary data.</text>
</comment>
<dbReference type="InterPro" id="IPR003647">
    <property type="entry name" value="Intron_nuc_1_rpt"/>
</dbReference>
<dbReference type="SMART" id="SM00465">
    <property type="entry name" value="GIYc"/>
    <property type="match status" value="1"/>
</dbReference>
<evidence type="ECO:0000313" key="2">
    <source>
        <dbReference type="EMBL" id="KAG2212418.1"/>
    </source>
</evidence>
<evidence type="ECO:0000259" key="1">
    <source>
        <dbReference type="PROSITE" id="PS50164"/>
    </source>
</evidence>
<proteinExistence type="predicted"/>
<gene>
    <name evidence="2" type="ORF">INT45_012183</name>
</gene>
<reference evidence="2 3" key="1">
    <citation type="submission" date="2020-12" db="EMBL/GenBank/DDBJ databases">
        <title>Metabolic potential, ecology and presence of endohyphal bacteria is reflected in genomic diversity of Mucoromycotina.</title>
        <authorList>
            <person name="Muszewska A."/>
            <person name="Okrasinska A."/>
            <person name="Steczkiewicz K."/>
            <person name="Drgas O."/>
            <person name="Orlowska M."/>
            <person name="Perlinska-Lenart U."/>
            <person name="Aleksandrzak-Piekarczyk T."/>
            <person name="Szatraj K."/>
            <person name="Zielenkiewicz U."/>
            <person name="Pilsyk S."/>
            <person name="Malc E."/>
            <person name="Mieczkowski P."/>
            <person name="Kruszewska J.S."/>
            <person name="Biernat P."/>
            <person name="Pawlowska J."/>
        </authorList>
    </citation>
    <scope>NUCLEOTIDE SEQUENCE [LARGE SCALE GENOMIC DNA]</scope>
    <source>
        <strain evidence="2 3">CBS 142.35</strain>
    </source>
</reference>
<dbReference type="EMBL" id="JAEPRB010000762">
    <property type="protein sequence ID" value="KAG2212418.1"/>
    <property type="molecule type" value="Genomic_DNA"/>
</dbReference>
<feature type="domain" description="GIY-YIG" evidence="1">
    <location>
        <begin position="264"/>
        <end position="374"/>
    </location>
</feature>
<organism evidence="2 3">
    <name type="scientific">Circinella minor</name>
    <dbReference type="NCBI Taxonomy" id="1195481"/>
    <lineage>
        <taxon>Eukaryota</taxon>
        <taxon>Fungi</taxon>
        <taxon>Fungi incertae sedis</taxon>
        <taxon>Mucoromycota</taxon>
        <taxon>Mucoromycotina</taxon>
        <taxon>Mucoromycetes</taxon>
        <taxon>Mucorales</taxon>
        <taxon>Lichtheimiaceae</taxon>
        <taxon>Circinella</taxon>
    </lineage>
</organism>
<evidence type="ECO:0000313" key="3">
    <source>
        <dbReference type="Proteomes" id="UP000646827"/>
    </source>
</evidence>
<dbReference type="InterPro" id="IPR000305">
    <property type="entry name" value="GIY-YIG_endonuc"/>
</dbReference>
<name>A0A8H7RKW3_9FUNG</name>
<protein>
    <recommendedName>
        <fullName evidence="1">GIY-YIG domain-containing protein</fullName>
    </recommendedName>
</protein>
<dbReference type="AlphaFoldDB" id="A0A8H7RKW3"/>
<dbReference type="InterPro" id="IPR035901">
    <property type="entry name" value="GIY-YIG_endonuc_sf"/>
</dbReference>
<sequence>MTKLILNGFKLVILTSLLYALFLSVFYSDLNYSIEILNTVYCEENPSHFVTAAKIFQETLKPFVPGFTVAGVGYGTAKILSTFPAEARVGAFLGIFGSIGGFTLFAQLLNSGLYKNSSSASNDINSSVLPEPKKIKSSSVSSEPTSNIIKLEESIEPPSPTNTNINSPFEFNSSFEFDILQEGLSVVMIFFCIVMTKQIEKALYLVELMYLDLPDKSLIKQLINGVRNKSVKITGSINSNNKLESNNPSVFDLYRNTWKPNISKSAGVYLFTHTLTGKQYIGSAINFLGRMQLHRQQIRHPLSVFHKFVSDNTWTNFVFGTVYETTNYLTEFKTKYPKYNLSLGEMIVLSHLTHLKARVLEQSLITKFSPQLNSLNKDETFSYTTWDPSSLNLTYNTKNLNSLRVEVWLEDINEILITYPSIQKAAEGLGVSRELVSRYLNKLSYFRSTSLELNVYVKTPNGTIIDTPIIHPSAKQYPLIKDYNINNLKSGFIYALNLNKSKIEYTFDTANLAAKTLDPSKFKNWEKGWLDSRYISRYLNQERLVKTKLGNYYFVCNPDTLIKFQSKTKSKLIWVINLTTGLALRFDLASAALRHYKFKDNHAVTRHLDKYSIYLNNYQFISDAKFLKLFSNANGTRYQLDLNKLPITN</sequence>
<dbReference type="SMART" id="SM00497">
    <property type="entry name" value="IENR1"/>
    <property type="match status" value="3"/>
</dbReference>
<dbReference type="SUPFAM" id="SSF82771">
    <property type="entry name" value="GIY-YIG endonuclease"/>
    <property type="match status" value="1"/>
</dbReference>
<dbReference type="Proteomes" id="UP000646827">
    <property type="component" value="Unassembled WGS sequence"/>
</dbReference>
<accession>A0A8H7RKW3</accession>
<keyword evidence="3" id="KW-1185">Reference proteome</keyword>